<accession>A0A7W3IRT4</accession>
<dbReference type="RefSeq" id="WP_220483600.1">
    <property type="nucleotide sequence ID" value="NZ_JACGWT010000002.1"/>
</dbReference>
<evidence type="ECO:0000313" key="4">
    <source>
        <dbReference type="Proteomes" id="UP000523079"/>
    </source>
</evidence>
<dbReference type="InterPro" id="IPR025509">
    <property type="entry name" value="DUF4396"/>
</dbReference>
<feature type="transmembrane region" description="Helical" evidence="1">
    <location>
        <begin position="123"/>
        <end position="154"/>
    </location>
</feature>
<reference evidence="3 4" key="1">
    <citation type="submission" date="2020-07" db="EMBL/GenBank/DDBJ databases">
        <title>Sequencing the genomes of 1000 actinobacteria strains.</title>
        <authorList>
            <person name="Klenk H.-P."/>
        </authorList>
    </citation>
    <scope>NUCLEOTIDE SEQUENCE [LARGE SCALE GENOMIC DNA]</scope>
    <source>
        <strain evidence="3 4">DSM 100723</strain>
    </source>
</reference>
<feature type="transmembrane region" description="Helical" evidence="1">
    <location>
        <begin position="196"/>
        <end position="218"/>
    </location>
</feature>
<keyword evidence="4" id="KW-1185">Reference proteome</keyword>
<feature type="domain" description="DUF4396" evidence="2">
    <location>
        <begin position="73"/>
        <end position="223"/>
    </location>
</feature>
<feature type="transmembrane region" description="Helical" evidence="1">
    <location>
        <begin position="166"/>
        <end position="184"/>
    </location>
</feature>
<comment type="caution">
    <text evidence="3">The sequence shown here is derived from an EMBL/GenBank/DDBJ whole genome shotgun (WGS) entry which is preliminary data.</text>
</comment>
<organism evidence="3 4">
    <name type="scientific">Microlunatus kandeliicorticis</name>
    <dbReference type="NCBI Taxonomy" id="1759536"/>
    <lineage>
        <taxon>Bacteria</taxon>
        <taxon>Bacillati</taxon>
        <taxon>Actinomycetota</taxon>
        <taxon>Actinomycetes</taxon>
        <taxon>Propionibacteriales</taxon>
        <taxon>Propionibacteriaceae</taxon>
        <taxon>Microlunatus</taxon>
    </lineage>
</organism>
<dbReference type="AlphaFoldDB" id="A0A7W3IRT4"/>
<sequence length="226" mass="24642">MATVSLLLAALCAVLVLIDVIRRPQPMAVMNVVWPITMLFGSVLWLAFYRAKGRAPLRGRDDDAPDRSMRVSVAVGASHCGAGCTLGDIVGEFALVLLPGLAAVFGLGWLWPDRIFAAWTLDFVLAFAIGIVFQYFSIAPMRGLGLWAGLLAAIKADTASITSWQVGMYGLMAVGQFWLFPLWFGGRAEATSPVFWLLMQLAMIVGFGTAYPVNWLLVRRGVKEKM</sequence>
<proteinExistence type="predicted"/>
<dbReference type="EMBL" id="JACGWT010000002">
    <property type="protein sequence ID" value="MBA8794089.1"/>
    <property type="molecule type" value="Genomic_DNA"/>
</dbReference>
<dbReference type="Proteomes" id="UP000523079">
    <property type="component" value="Unassembled WGS sequence"/>
</dbReference>
<evidence type="ECO:0000256" key="1">
    <source>
        <dbReference type="SAM" id="Phobius"/>
    </source>
</evidence>
<feature type="transmembrane region" description="Helical" evidence="1">
    <location>
        <begin position="32"/>
        <end position="51"/>
    </location>
</feature>
<name>A0A7W3IRT4_9ACTN</name>
<keyword evidence="1" id="KW-1133">Transmembrane helix</keyword>
<evidence type="ECO:0000259" key="2">
    <source>
        <dbReference type="Pfam" id="PF14342"/>
    </source>
</evidence>
<feature type="transmembrane region" description="Helical" evidence="1">
    <location>
        <begin position="93"/>
        <end position="111"/>
    </location>
</feature>
<keyword evidence="1" id="KW-0472">Membrane</keyword>
<protein>
    <recommendedName>
        <fullName evidence="2">DUF4396 domain-containing protein</fullName>
    </recommendedName>
</protein>
<gene>
    <name evidence="3" type="ORF">FHX74_001694</name>
</gene>
<evidence type="ECO:0000313" key="3">
    <source>
        <dbReference type="EMBL" id="MBA8794089.1"/>
    </source>
</evidence>
<dbReference type="Pfam" id="PF14342">
    <property type="entry name" value="DUF4396"/>
    <property type="match status" value="1"/>
</dbReference>
<keyword evidence="1" id="KW-0812">Transmembrane</keyword>